<dbReference type="AlphaFoldDB" id="A0A068N451"/>
<sequence>MEEHSFKKGDFVQFSYRHDHATKLVGSIINILTNTIVVDIGNSEDLSHIEPRQVVRINNCKKVTMV</sequence>
<reference evidence="1 2" key="1">
    <citation type="submission" date="2017-09" db="EMBL/GenBank/DDBJ databases">
        <title>Large-scale bioinformatics analysis of Bacillus genomes uncovers conserved roles of natural products in bacterial physiology.</title>
        <authorList>
            <consortium name="Agbiome Team Llc"/>
            <person name="Bleich R.M."/>
            <person name="Grubbs K.J."/>
            <person name="Santa Maria K.C."/>
            <person name="Allen S.E."/>
            <person name="Farag S."/>
            <person name="Shank E.A."/>
            <person name="Bowers A."/>
        </authorList>
    </citation>
    <scope>NUCLEOTIDE SEQUENCE [LARGE SCALE GENOMIC DNA]</scope>
    <source>
        <strain evidence="1 2">AFS049141</strain>
    </source>
</reference>
<organism evidence="1 2">
    <name type="scientific">Bacillus cereus</name>
    <dbReference type="NCBI Taxonomy" id="1396"/>
    <lineage>
        <taxon>Bacteria</taxon>
        <taxon>Bacillati</taxon>
        <taxon>Bacillota</taxon>
        <taxon>Bacilli</taxon>
        <taxon>Bacillales</taxon>
        <taxon>Bacillaceae</taxon>
        <taxon>Bacillus</taxon>
        <taxon>Bacillus cereus group</taxon>
    </lineage>
</organism>
<dbReference type="RefSeq" id="WP_000391022.1">
    <property type="nucleotide sequence ID" value="NZ_JAAAWR010000009.1"/>
</dbReference>
<gene>
    <name evidence="1" type="ORF">CN980_25280</name>
</gene>
<keyword evidence="1" id="KW-0489">Methyltransferase</keyword>
<proteinExistence type="predicted"/>
<comment type="caution">
    <text evidence="1">The sequence shown here is derived from an EMBL/GenBank/DDBJ whole genome shotgun (WGS) entry which is preliminary data.</text>
</comment>
<accession>A0A068N451</accession>
<protein>
    <submittedName>
        <fullName evidence="1">Methyltransferase</fullName>
    </submittedName>
</protein>
<dbReference type="GO" id="GO:0032259">
    <property type="term" value="P:methylation"/>
    <property type="evidence" value="ECO:0007669"/>
    <property type="project" value="UniProtKB-KW"/>
</dbReference>
<dbReference type="GO" id="GO:0008168">
    <property type="term" value="F:methyltransferase activity"/>
    <property type="evidence" value="ECO:0007669"/>
    <property type="project" value="UniProtKB-KW"/>
</dbReference>
<evidence type="ECO:0000313" key="2">
    <source>
        <dbReference type="Proteomes" id="UP000223834"/>
    </source>
</evidence>
<name>A0A068N451_BACCE</name>
<dbReference type="KEGG" id="bcef:BcrFT9_00866"/>
<dbReference type="EMBL" id="NUIQ01000246">
    <property type="protein sequence ID" value="PGO64446.1"/>
    <property type="molecule type" value="Genomic_DNA"/>
</dbReference>
<keyword evidence="1" id="KW-0808">Transferase</keyword>
<evidence type="ECO:0000313" key="1">
    <source>
        <dbReference type="EMBL" id="PGO64446.1"/>
    </source>
</evidence>
<dbReference type="Proteomes" id="UP000223834">
    <property type="component" value="Unassembled WGS sequence"/>
</dbReference>